<dbReference type="Gene3D" id="3.60.130.10">
    <property type="entry name" value="Clavaminate synthase-like"/>
    <property type="match status" value="1"/>
</dbReference>
<evidence type="ECO:0000256" key="1">
    <source>
        <dbReference type="ARBA" id="ARBA00005896"/>
    </source>
</evidence>
<organism evidence="8 9">
    <name type="scientific">OM182 bacterium MED-G24</name>
    <dbReference type="NCBI Taxonomy" id="1986255"/>
    <lineage>
        <taxon>Bacteria</taxon>
        <taxon>Pseudomonadati</taxon>
        <taxon>Pseudomonadota</taxon>
        <taxon>Gammaproteobacteria</taxon>
        <taxon>OMG group</taxon>
        <taxon>OM182 clade</taxon>
    </lineage>
</organism>
<dbReference type="GO" id="GO:0005737">
    <property type="term" value="C:cytoplasm"/>
    <property type="evidence" value="ECO:0007669"/>
    <property type="project" value="TreeGrafter"/>
</dbReference>
<protein>
    <recommendedName>
        <fullName evidence="7">TauD/TfdA-like domain-containing protein</fullName>
    </recommendedName>
</protein>
<dbReference type="GO" id="GO:0046872">
    <property type="term" value="F:metal ion binding"/>
    <property type="evidence" value="ECO:0007669"/>
    <property type="project" value="UniProtKB-KW"/>
</dbReference>
<feature type="region of interest" description="Disordered" evidence="6">
    <location>
        <begin position="1"/>
        <end position="34"/>
    </location>
</feature>
<evidence type="ECO:0000256" key="5">
    <source>
        <dbReference type="ARBA" id="ARBA00023004"/>
    </source>
</evidence>
<dbReference type="SUPFAM" id="SSF51197">
    <property type="entry name" value="Clavaminate synthase-like"/>
    <property type="match status" value="1"/>
</dbReference>
<gene>
    <name evidence="8" type="ORF">CNE99_04400</name>
</gene>
<keyword evidence="3" id="KW-0223">Dioxygenase</keyword>
<dbReference type="InterPro" id="IPR003819">
    <property type="entry name" value="TauD/TfdA-like"/>
</dbReference>
<dbReference type="Proteomes" id="UP000219327">
    <property type="component" value="Unassembled WGS sequence"/>
</dbReference>
<comment type="similarity">
    <text evidence="1">Belongs to the TfdA dioxygenase family.</text>
</comment>
<dbReference type="GO" id="GO:0016706">
    <property type="term" value="F:2-oxoglutarate-dependent dioxygenase activity"/>
    <property type="evidence" value="ECO:0007669"/>
    <property type="project" value="TreeGrafter"/>
</dbReference>
<dbReference type="InterPro" id="IPR042098">
    <property type="entry name" value="TauD-like_sf"/>
</dbReference>
<keyword evidence="2" id="KW-0479">Metal-binding</keyword>
<evidence type="ECO:0000313" key="8">
    <source>
        <dbReference type="EMBL" id="PDH40009.1"/>
    </source>
</evidence>
<keyword evidence="4" id="KW-0560">Oxidoreductase</keyword>
<dbReference type="EMBL" id="NTKD01000016">
    <property type="protein sequence ID" value="PDH40009.1"/>
    <property type="molecule type" value="Genomic_DNA"/>
</dbReference>
<comment type="caution">
    <text evidence="8">The sequence shown here is derived from an EMBL/GenBank/DDBJ whole genome shotgun (WGS) entry which is preliminary data.</text>
</comment>
<evidence type="ECO:0000256" key="4">
    <source>
        <dbReference type="ARBA" id="ARBA00023002"/>
    </source>
</evidence>
<accession>A0A2A5WU49</accession>
<evidence type="ECO:0000256" key="3">
    <source>
        <dbReference type="ARBA" id="ARBA00022964"/>
    </source>
</evidence>
<feature type="domain" description="TauD/TfdA-like" evidence="7">
    <location>
        <begin position="85"/>
        <end position="353"/>
    </location>
</feature>
<evidence type="ECO:0000256" key="2">
    <source>
        <dbReference type="ARBA" id="ARBA00022723"/>
    </source>
</evidence>
<keyword evidence="5" id="KW-0408">Iron</keyword>
<dbReference type="PANTHER" id="PTHR30468">
    <property type="entry name" value="ALPHA-KETOGLUTARATE-DEPENDENT SULFONATE DIOXYGENASE"/>
    <property type="match status" value="1"/>
</dbReference>
<name>A0A2A5WU49_9GAMM</name>
<dbReference type="AlphaFoldDB" id="A0A2A5WU49"/>
<evidence type="ECO:0000313" key="9">
    <source>
        <dbReference type="Proteomes" id="UP000219327"/>
    </source>
</evidence>
<evidence type="ECO:0000259" key="7">
    <source>
        <dbReference type="Pfam" id="PF02668"/>
    </source>
</evidence>
<evidence type="ECO:0000256" key="6">
    <source>
        <dbReference type="SAM" id="MobiDB-lite"/>
    </source>
</evidence>
<dbReference type="PANTHER" id="PTHR30468:SF1">
    <property type="entry name" value="ALPHA-KETOGLUTARATE-DEPENDENT SULFONATE DIOXYGENASE"/>
    <property type="match status" value="1"/>
</dbReference>
<sequence>MSEQPQDPQLIDNPLYLRRRERADANKPPMRSDPLGAVAAVRYPGSSDRNEMMAGIREQDQDLVEGHFGTIHYKPVTVAGVELKLEPIQPSIGTIIHGIDLAVDLDKPGMVDYIRNLWLERKALVFRDQNHLSRQDMVRFVEYFGEVGAPFGEREHVPNSPHDMNQQIKDPDIPDMLILPSDETVPNAASGWHADATWQVRPPMASILMCREAPPVGGDTCFCDCYGMWEGLPKATKEKVEHWNAIHIGSVGHQMDGVTPKSVHPVARTHPETGQTALYVQQGFVKHFAPEHEVPEGEEAKLLRQMKLQEGRLEYTCRVKWEPGSMAWWDNRCVLHSASGDFWPHRRFMERLTMLDADKSRRTPYYDPERRPS</sequence>
<dbReference type="Pfam" id="PF02668">
    <property type="entry name" value="TauD"/>
    <property type="match status" value="1"/>
</dbReference>
<dbReference type="InterPro" id="IPR051323">
    <property type="entry name" value="AtsK-like"/>
</dbReference>
<proteinExistence type="inferred from homology"/>
<reference evidence="8 9" key="1">
    <citation type="submission" date="2017-08" db="EMBL/GenBank/DDBJ databases">
        <title>Fine stratification of microbial communities through a metagenomic profile of the photic zone.</title>
        <authorList>
            <person name="Haro-Moreno J.M."/>
            <person name="Lopez-Perez M."/>
            <person name="De La Torre J."/>
            <person name="Picazo A."/>
            <person name="Camacho A."/>
            <person name="Rodriguez-Valera F."/>
        </authorList>
    </citation>
    <scope>NUCLEOTIDE SEQUENCE [LARGE SCALE GENOMIC DNA]</scope>
    <source>
        <strain evidence="8">MED-G24</strain>
    </source>
</reference>